<feature type="non-terminal residue" evidence="2">
    <location>
        <position position="106"/>
    </location>
</feature>
<accession>A0AA38CMX7</accession>
<organism evidence="2 3">
    <name type="scientific">Taxus chinensis</name>
    <name type="common">Chinese yew</name>
    <name type="synonym">Taxus wallichiana var. chinensis</name>
    <dbReference type="NCBI Taxonomy" id="29808"/>
    <lineage>
        <taxon>Eukaryota</taxon>
        <taxon>Viridiplantae</taxon>
        <taxon>Streptophyta</taxon>
        <taxon>Embryophyta</taxon>
        <taxon>Tracheophyta</taxon>
        <taxon>Spermatophyta</taxon>
        <taxon>Pinopsida</taxon>
        <taxon>Pinidae</taxon>
        <taxon>Conifers II</taxon>
        <taxon>Cupressales</taxon>
        <taxon>Taxaceae</taxon>
        <taxon>Taxus</taxon>
    </lineage>
</organism>
<evidence type="ECO:0000256" key="1">
    <source>
        <dbReference type="SAM" id="MobiDB-lite"/>
    </source>
</evidence>
<evidence type="ECO:0000313" key="3">
    <source>
        <dbReference type="Proteomes" id="UP000824469"/>
    </source>
</evidence>
<proteinExistence type="predicted"/>
<sequence length="106" mass="11721">LKKRPGVHSEFELPTNQLNKPINSKPEEKLIPTTELEIMNLVKGIPTLKNETNVIEMVSLGTTTKIVELLEKDLPILLPFDSMGMGYTLGIGSLPSDEVCMVEVTE</sequence>
<dbReference type="AlphaFoldDB" id="A0AA38CMX7"/>
<keyword evidence="3" id="KW-1185">Reference proteome</keyword>
<reference evidence="2 3" key="1">
    <citation type="journal article" date="2021" name="Nat. Plants">
        <title>The Taxus genome provides insights into paclitaxel biosynthesis.</title>
        <authorList>
            <person name="Xiong X."/>
            <person name="Gou J."/>
            <person name="Liao Q."/>
            <person name="Li Y."/>
            <person name="Zhou Q."/>
            <person name="Bi G."/>
            <person name="Li C."/>
            <person name="Du R."/>
            <person name="Wang X."/>
            <person name="Sun T."/>
            <person name="Guo L."/>
            <person name="Liang H."/>
            <person name="Lu P."/>
            <person name="Wu Y."/>
            <person name="Zhang Z."/>
            <person name="Ro D.K."/>
            <person name="Shang Y."/>
            <person name="Huang S."/>
            <person name="Yan J."/>
        </authorList>
    </citation>
    <scope>NUCLEOTIDE SEQUENCE [LARGE SCALE GENOMIC DNA]</scope>
    <source>
        <strain evidence="2">Ta-2019</strain>
    </source>
</reference>
<feature type="region of interest" description="Disordered" evidence="1">
    <location>
        <begin position="1"/>
        <end position="25"/>
    </location>
</feature>
<dbReference type="Proteomes" id="UP000824469">
    <property type="component" value="Unassembled WGS sequence"/>
</dbReference>
<comment type="caution">
    <text evidence="2">The sequence shown here is derived from an EMBL/GenBank/DDBJ whole genome shotgun (WGS) entry which is preliminary data.</text>
</comment>
<dbReference type="EMBL" id="JAHRHJ020000008">
    <property type="protein sequence ID" value="KAH9304686.1"/>
    <property type="molecule type" value="Genomic_DNA"/>
</dbReference>
<evidence type="ECO:0000313" key="2">
    <source>
        <dbReference type="EMBL" id="KAH9304686.1"/>
    </source>
</evidence>
<gene>
    <name evidence="2" type="ORF">KI387_009090</name>
</gene>
<protein>
    <submittedName>
        <fullName evidence="2">Uncharacterized protein</fullName>
    </submittedName>
</protein>
<name>A0AA38CMX7_TAXCH</name>
<feature type="non-terminal residue" evidence="2">
    <location>
        <position position="1"/>
    </location>
</feature>